<keyword evidence="3" id="KW-1185">Reference proteome</keyword>
<protein>
    <submittedName>
        <fullName evidence="2">Uncharacterized protein</fullName>
    </submittedName>
</protein>
<dbReference type="AlphaFoldDB" id="A0A8K0D4F0"/>
<dbReference type="EMBL" id="VTPC01006979">
    <property type="protein sequence ID" value="KAF2894445.1"/>
    <property type="molecule type" value="Genomic_DNA"/>
</dbReference>
<proteinExistence type="predicted"/>
<dbReference type="PANTHER" id="PTHR31649">
    <property type="entry name" value="AGAP009604-PA"/>
    <property type="match status" value="1"/>
</dbReference>
<dbReference type="PANTHER" id="PTHR31649:SF10">
    <property type="entry name" value="IP19903P-RELATED"/>
    <property type="match status" value="1"/>
</dbReference>
<dbReference type="Pfam" id="PF11901">
    <property type="entry name" value="DM9"/>
    <property type="match status" value="1"/>
</dbReference>
<keyword evidence="1" id="KW-0732">Signal</keyword>
<evidence type="ECO:0000313" key="2">
    <source>
        <dbReference type="EMBL" id="KAF2894445.1"/>
    </source>
</evidence>
<comment type="caution">
    <text evidence="2">The sequence shown here is derived from an EMBL/GenBank/DDBJ whole genome shotgun (WGS) entry which is preliminary data.</text>
</comment>
<reference evidence="2" key="1">
    <citation type="submission" date="2019-08" db="EMBL/GenBank/DDBJ databases">
        <title>The genome of the North American firefly Photinus pyralis.</title>
        <authorList>
            <consortium name="Photinus pyralis genome working group"/>
            <person name="Fallon T.R."/>
            <person name="Sander Lower S.E."/>
            <person name="Weng J.-K."/>
        </authorList>
    </citation>
    <scope>NUCLEOTIDE SEQUENCE</scope>
    <source>
        <strain evidence="2">TRF0915ILg1</strain>
        <tissue evidence="2">Whole body</tissue>
    </source>
</reference>
<dbReference type="OrthoDB" id="6767006at2759"/>
<feature type="signal peptide" evidence="1">
    <location>
        <begin position="1"/>
        <end position="25"/>
    </location>
</feature>
<dbReference type="InterPro" id="IPR006616">
    <property type="entry name" value="DM9_repeat"/>
</dbReference>
<evidence type="ECO:0000256" key="1">
    <source>
        <dbReference type="SAM" id="SignalP"/>
    </source>
</evidence>
<evidence type="ECO:0000313" key="3">
    <source>
        <dbReference type="Proteomes" id="UP000801492"/>
    </source>
</evidence>
<dbReference type="Proteomes" id="UP000801492">
    <property type="component" value="Unassembled WGS sequence"/>
</dbReference>
<dbReference type="SMART" id="SM00696">
    <property type="entry name" value="DM9"/>
    <property type="match status" value="1"/>
</dbReference>
<feature type="chain" id="PRO_5035456758" evidence="1">
    <location>
        <begin position="26"/>
        <end position="192"/>
    </location>
</feature>
<gene>
    <name evidence="2" type="ORF">ILUMI_11734</name>
</gene>
<accession>A0A8K0D4F0</accession>
<organism evidence="2 3">
    <name type="scientific">Ignelater luminosus</name>
    <name type="common">Cucubano</name>
    <name type="synonym">Pyrophorus luminosus</name>
    <dbReference type="NCBI Taxonomy" id="2038154"/>
    <lineage>
        <taxon>Eukaryota</taxon>
        <taxon>Metazoa</taxon>
        <taxon>Ecdysozoa</taxon>
        <taxon>Arthropoda</taxon>
        <taxon>Hexapoda</taxon>
        <taxon>Insecta</taxon>
        <taxon>Pterygota</taxon>
        <taxon>Neoptera</taxon>
        <taxon>Endopterygota</taxon>
        <taxon>Coleoptera</taxon>
        <taxon>Polyphaga</taxon>
        <taxon>Elateriformia</taxon>
        <taxon>Elateroidea</taxon>
        <taxon>Elateridae</taxon>
        <taxon>Agrypninae</taxon>
        <taxon>Pyrophorini</taxon>
        <taxon>Ignelater</taxon>
    </lineage>
</organism>
<name>A0A8K0D4F0_IGNLU</name>
<sequence length="192" mass="22076">MEKSCFKMFYIMIINILLILKKTDSLNIEGYYWREYAGKVPSDALAGGIDYNGNPIFMGQIFQNGKITPAKIYPDDNKAYYGYGKEHSGTENIKILCSQHPERFVWIKTKHDEIHLLTKHHIVLSGYHPGKTMYFGRVMYGRETSVGKVGAGINENRGLYITQNGEEINFHLFEILTYNETITTQHIDVRAN</sequence>